<reference evidence="2" key="2">
    <citation type="journal article" date="2023" name="IMA Fungus">
        <title>Comparative genomic study of the Penicillium genus elucidates a diverse pangenome and 15 lateral gene transfer events.</title>
        <authorList>
            <person name="Petersen C."/>
            <person name="Sorensen T."/>
            <person name="Nielsen M.R."/>
            <person name="Sondergaard T.E."/>
            <person name="Sorensen J.L."/>
            <person name="Fitzpatrick D.A."/>
            <person name="Frisvad J.C."/>
            <person name="Nielsen K.L."/>
        </authorList>
    </citation>
    <scope>NUCLEOTIDE SEQUENCE</scope>
    <source>
        <strain evidence="2">IBT 19713</strain>
    </source>
</reference>
<organism evidence="2 3">
    <name type="scientific">Penicillium chermesinum</name>
    <dbReference type="NCBI Taxonomy" id="63820"/>
    <lineage>
        <taxon>Eukaryota</taxon>
        <taxon>Fungi</taxon>
        <taxon>Dikarya</taxon>
        <taxon>Ascomycota</taxon>
        <taxon>Pezizomycotina</taxon>
        <taxon>Eurotiomycetes</taxon>
        <taxon>Eurotiomycetidae</taxon>
        <taxon>Eurotiales</taxon>
        <taxon>Aspergillaceae</taxon>
        <taxon>Penicillium</taxon>
    </lineage>
</organism>
<protein>
    <submittedName>
        <fullName evidence="2">Uncharacterized protein</fullName>
    </submittedName>
</protein>
<name>A0A9W9NGX2_9EURO</name>
<reference evidence="2" key="1">
    <citation type="submission" date="2022-11" db="EMBL/GenBank/DDBJ databases">
        <authorList>
            <person name="Petersen C."/>
        </authorList>
    </citation>
    <scope>NUCLEOTIDE SEQUENCE</scope>
    <source>
        <strain evidence="2">IBT 19713</strain>
    </source>
</reference>
<evidence type="ECO:0000313" key="3">
    <source>
        <dbReference type="Proteomes" id="UP001150941"/>
    </source>
</evidence>
<evidence type="ECO:0000256" key="1">
    <source>
        <dbReference type="SAM" id="MobiDB-lite"/>
    </source>
</evidence>
<accession>A0A9W9NGX2</accession>
<dbReference type="GeneID" id="83205341"/>
<dbReference type="RefSeq" id="XP_058326368.1">
    <property type="nucleotide sequence ID" value="XM_058478038.1"/>
</dbReference>
<dbReference type="SUPFAM" id="SSF51735">
    <property type="entry name" value="NAD(P)-binding Rossmann-fold domains"/>
    <property type="match status" value="1"/>
</dbReference>
<dbReference type="AlphaFoldDB" id="A0A9W9NGX2"/>
<proteinExistence type="predicted"/>
<dbReference type="InterPro" id="IPR036291">
    <property type="entry name" value="NAD(P)-bd_dom_sf"/>
</dbReference>
<comment type="caution">
    <text evidence="2">The sequence shown here is derived from an EMBL/GenBank/DDBJ whole genome shotgun (WGS) entry which is preliminary data.</text>
</comment>
<dbReference type="OrthoDB" id="47007at2759"/>
<dbReference type="Proteomes" id="UP001150941">
    <property type="component" value="Unassembled WGS sequence"/>
</dbReference>
<evidence type="ECO:0000313" key="2">
    <source>
        <dbReference type="EMBL" id="KAJ5219538.1"/>
    </source>
</evidence>
<feature type="compositionally biased region" description="Polar residues" evidence="1">
    <location>
        <begin position="110"/>
        <end position="136"/>
    </location>
</feature>
<keyword evidence="3" id="KW-1185">Reference proteome</keyword>
<dbReference type="EMBL" id="JAPQKS010000007">
    <property type="protein sequence ID" value="KAJ5219538.1"/>
    <property type="molecule type" value="Genomic_DNA"/>
</dbReference>
<sequence length="166" mass="18082">MALNDLTTANGVDRLFESVLEDFGHLDIVVNTLGKALKRLTPCLHELVPFDNRGGGELAIRIQDPFQATFFILQAAAQHVADDRKIMSVVTALLGTVTGSIPRTPAPKHLSSTSRSLQGTSRAPRTELVSPQCSSIRRSRARPMEFHKSNGMGNRLTVVKNIAPLI</sequence>
<gene>
    <name evidence="2" type="ORF">N7468_008742</name>
</gene>
<feature type="region of interest" description="Disordered" evidence="1">
    <location>
        <begin position="103"/>
        <end position="149"/>
    </location>
</feature>